<dbReference type="EMBL" id="CP000804">
    <property type="protein sequence ID" value="ABU56524.1"/>
    <property type="molecule type" value="Genomic_DNA"/>
</dbReference>
<dbReference type="HOGENOM" id="CLU_014015_2_0_0"/>
<name>A7NGD7_ROSCS</name>
<dbReference type="SUPFAM" id="SSF48576">
    <property type="entry name" value="Terpenoid synthases"/>
    <property type="match status" value="1"/>
</dbReference>
<dbReference type="AlphaFoldDB" id="A7NGD7"/>
<evidence type="ECO:0000256" key="2">
    <source>
        <dbReference type="ARBA" id="ARBA00006706"/>
    </source>
</evidence>
<evidence type="ECO:0000256" key="6">
    <source>
        <dbReference type="RuleBase" id="RU004466"/>
    </source>
</evidence>
<gene>
    <name evidence="7" type="ordered locus">Rcas_0392</name>
</gene>
<evidence type="ECO:0000256" key="5">
    <source>
        <dbReference type="ARBA" id="ARBA00022842"/>
    </source>
</evidence>
<accession>A7NGD7</accession>
<dbReference type="InterPro" id="IPR008949">
    <property type="entry name" value="Isoprenoid_synthase_dom_sf"/>
</dbReference>
<reference evidence="7 8" key="1">
    <citation type="submission" date="2007-08" db="EMBL/GenBank/DDBJ databases">
        <title>Complete sequence of Roseiflexus castenholzii DSM 13941.</title>
        <authorList>
            <consortium name="US DOE Joint Genome Institute"/>
            <person name="Copeland A."/>
            <person name="Lucas S."/>
            <person name="Lapidus A."/>
            <person name="Barry K."/>
            <person name="Glavina del Rio T."/>
            <person name="Dalin E."/>
            <person name="Tice H."/>
            <person name="Pitluck S."/>
            <person name="Thompson L.S."/>
            <person name="Brettin T."/>
            <person name="Bruce D."/>
            <person name="Detter J.C."/>
            <person name="Han C."/>
            <person name="Tapia R."/>
            <person name="Schmutz J."/>
            <person name="Larimer F."/>
            <person name="Land M."/>
            <person name="Hauser L."/>
            <person name="Kyrpides N."/>
            <person name="Mikhailova N."/>
            <person name="Bryant D.A."/>
            <person name="Hanada S."/>
            <person name="Tsukatani Y."/>
            <person name="Richardson P."/>
        </authorList>
    </citation>
    <scope>NUCLEOTIDE SEQUENCE [LARGE SCALE GENOMIC DNA]</scope>
    <source>
        <strain evidence="8">DSM 13941 / HLO8</strain>
    </source>
</reference>
<dbReference type="Gene3D" id="1.10.600.10">
    <property type="entry name" value="Farnesyl Diphosphate Synthase"/>
    <property type="match status" value="1"/>
</dbReference>
<dbReference type="eggNOG" id="COG0142">
    <property type="taxonomic scope" value="Bacteria"/>
</dbReference>
<evidence type="ECO:0000313" key="7">
    <source>
        <dbReference type="EMBL" id="ABU56524.1"/>
    </source>
</evidence>
<proteinExistence type="inferred from homology"/>
<dbReference type="PANTHER" id="PTHR12001:SF69">
    <property type="entry name" value="ALL TRANS-POLYPRENYL-DIPHOSPHATE SYNTHASE PDSS1"/>
    <property type="match status" value="1"/>
</dbReference>
<comment type="cofactor">
    <cofactor evidence="1">
        <name>Mg(2+)</name>
        <dbReference type="ChEBI" id="CHEBI:18420"/>
    </cofactor>
</comment>
<comment type="similarity">
    <text evidence="2 6">Belongs to the FPP/GGPP synthase family.</text>
</comment>
<dbReference type="STRING" id="383372.Rcas_0392"/>
<evidence type="ECO:0000256" key="3">
    <source>
        <dbReference type="ARBA" id="ARBA00022679"/>
    </source>
</evidence>
<dbReference type="Pfam" id="PF00348">
    <property type="entry name" value="polyprenyl_synt"/>
    <property type="match status" value="1"/>
</dbReference>
<protein>
    <submittedName>
        <fullName evidence="7">Polyprenyl synthetase</fullName>
    </submittedName>
</protein>
<organism evidence="7 8">
    <name type="scientific">Roseiflexus castenholzii (strain DSM 13941 / HLO8)</name>
    <dbReference type="NCBI Taxonomy" id="383372"/>
    <lineage>
        <taxon>Bacteria</taxon>
        <taxon>Bacillati</taxon>
        <taxon>Chloroflexota</taxon>
        <taxon>Chloroflexia</taxon>
        <taxon>Chloroflexales</taxon>
        <taxon>Roseiflexineae</taxon>
        <taxon>Roseiflexaceae</taxon>
        <taxon>Roseiflexus</taxon>
    </lineage>
</organism>
<keyword evidence="5" id="KW-0460">Magnesium</keyword>
<evidence type="ECO:0000313" key="8">
    <source>
        <dbReference type="Proteomes" id="UP000000263"/>
    </source>
</evidence>
<keyword evidence="8" id="KW-1185">Reference proteome</keyword>
<dbReference type="GO" id="GO:0008299">
    <property type="term" value="P:isoprenoid biosynthetic process"/>
    <property type="evidence" value="ECO:0007669"/>
    <property type="project" value="InterPro"/>
</dbReference>
<dbReference type="InterPro" id="IPR000092">
    <property type="entry name" value="Polyprenyl_synt"/>
</dbReference>
<dbReference type="GO" id="GO:0046872">
    <property type="term" value="F:metal ion binding"/>
    <property type="evidence" value="ECO:0007669"/>
    <property type="project" value="UniProtKB-KW"/>
</dbReference>
<keyword evidence="3 6" id="KW-0808">Transferase</keyword>
<evidence type="ECO:0000256" key="1">
    <source>
        <dbReference type="ARBA" id="ARBA00001946"/>
    </source>
</evidence>
<dbReference type="OrthoDB" id="9805316at2"/>
<evidence type="ECO:0000256" key="4">
    <source>
        <dbReference type="ARBA" id="ARBA00022723"/>
    </source>
</evidence>
<dbReference type="Proteomes" id="UP000000263">
    <property type="component" value="Chromosome"/>
</dbReference>
<dbReference type="KEGG" id="rca:Rcas_0392"/>
<dbReference type="GO" id="GO:0004659">
    <property type="term" value="F:prenyltransferase activity"/>
    <property type="evidence" value="ECO:0007669"/>
    <property type="project" value="InterPro"/>
</dbReference>
<dbReference type="PANTHER" id="PTHR12001">
    <property type="entry name" value="GERANYLGERANYL PYROPHOSPHATE SYNTHASE"/>
    <property type="match status" value="1"/>
</dbReference>
<keyword evidence="4" id="KW-0479">Metal-binding</keyword>
<sequence>MMPLMPLPVPDEIVGDLAKVEQVIHARMQGRPIVAQTASAALRGMEKPYLRAALVVLAARLGRYDARRVIHAAAAAELIHFATAVHDNLINEAARRRGQPIGDQRWNGDVALMSGDYLLALAASEMALAPDARIISMYSRVVMTFCEGRLAPVTAVAPLDQALAQHEYVVESRTAALFETAARVGVVCGGSDDTLSNTLGRFGRELGMAMHIAAEVRDYEIDGPYAGHDLRAGRITLPLIYAVDAGGGADLAAVVDQHAPDTHYLTAAIDQVRRLGVPPARARMRDHAQRAMDALAFVPPGDIRNALGALADRVSHM</sequence>